<dbReference type="Pfam" id="PF00082">
    <property type="entry name" value="Peptidase_S8"/>
    <property type="match status" value="1"/>
</dbReference>
<evidence type="ECO:0000313" key="4">
    <source>
        <dbReference type="EMBL" id="EAM48803.1"/>
    </source>
</evidence>
<dbReference type="RefSeq" id="WP_007307434.1">
    <property type="nucleotide sequence ID" value="NZ_AADV02000115.1"/>
</dbReference>
<gene>
    <name evidence="4" type="ORF">CwatDRAFT_1613</name>
</gene>
<reference evidence="4" key="3">
    <citation type="submission" date="2016-12" db="EMBL/GenBank/DDBJ databases">
        <title>Annotation of the draft genome assembly of Crocosphaera watsonii WH 8501.</title>
        <authorList>
            <consortium name="US DOE Joint Genome Institute (JGI-ORNL)"/>
            <person name="Larimer F."/>
            <person name="Land M."/>
        </authorList>
    </citation>
    <scope>NUCLEOTIDE SEQUENCE</scope>
    <source>
        <strain evidence="4">WH 8501</strain>
    </source>
</reference>
<dbReference type="Gene3D" id="3.40.50.200">
    <property type="entry name" value="Peptidase S8/S53 domain"/>
    <property type="match status" value="1"/>
</dbReference>
<dbReference type="PANTHER" id="PTHR43399">
    <property type="entry name" value="SUBTILISIN-RELATED"/>
    <property type="match status" value="1"/>
</dbReference>
<dbReference type="InterPro" id="IPR000209">
    <property type="entry name" value="Peptidase_S8/S53_dom"/>
</dbReference>
<organism evidence="4 5">
    <name type="scientific">Crocosphaera watsonii WH 8501</name>
    <dbReference type="NCBI Taxonomy" id="165597"/>
    <lineage>
        <taxon>Bacteria</taxon>
        <taxon>Bacillati</taxon>
        <taxon>Cyanobacteriota</taxon>
        <taxon>Cyanophyceae</taxon>
        <taxon>Oscillatoriophycideae</taxon>
        <taxon>Chroococcales</taxon>
        <taxon>Aphanothecaceae</taxon>
        <taxon>Crocosphaera</taxon>
    </lineage>
</organism>
<dbReference type="InterPro" id="IPR051048">
    <property type="entry name" value="Peptidase_S8/S53_subtilisin"/>
</dbReference>
<comment type="caution">
    <text evidence="2">Lacks conserved residue(s) required for the propagation of feature annotation.</text>
</comment>
<sequence length="125" mass="12918">MITKMPELQSLWDQSLGDSGICIAVLDGPVDRYHPCFDGANLTQMQTLVSGVANQGSASQHGTHVASVIFGQQGSSVLGIAPGCRGLLLPIFQDGKGDGLAPCSQIDLARAITQAVEAGANIINN</sequence>
<evidence type="ECO:0000313" key="5">
    <source>
        <dbReference type="Proteomes" id="UP000003922"/>
    </source>
</evidence>
<dbReference type="PROSITE" id="PS51892">
    <property type="entry name" value="SUBTILASE"/>
    <property type="match status" value="1"/>
</dbReference>
<accession>Q4BY18</accession>
<dbReference type="GO" id="GO:0006508">
    <property type="term" value="P:proteolysis"/>
    <property type="evidence" value="ECO:0007669"/>
    <property type="project" value="InterPro"/>
</dbReference>
<dbReference type="EMBL" id="AADV02000115">
    <property type="protein sequence ID" value="EAM48803.1"/>
    <property type="molecule type" value="Genomic_DNA"/>
</dbReference>
<reference evidence="4" key="2">
    <citation type="submission" date="2005-06" db="EMBL/GenBank/DDBJ databases">
        <title>Sequencing of the draft genome and assembly of Crocosphaera watsonii WH 8501.</title>
        <authorList>
            <consortium name="US DOE Joint Genome Institute (JGI-PGF)"/>
            <person name="Copeland A."/>
            <person name="Lucas S."/>
            <person name="Lapidus A."/>
            <person name="Barry K."/>
            <person name="Detter C."/>
            <person name="Glavina T."/>
            <person name="Hammon N."/>
            <person name="Israni S."/>
            <person name="Pitluck S."/>
            <person name="Richardson P."/>
        </authorList>
    </citation>
    <scope>NUCLEOTIDE SEQUENCE [LARGE SCALE GENOMIC DNA]</scope>
    <source>
        <strain evidence="4">WH 8501</strain>
    </source>
</reference>
<proteinExistence type="inferred from homology"/>
<protein>
    <recommendedName>
        <fullName evidence="3">Peptidase S8/S53 domain-containing protein</fullName>
    </recommendedName>
</protein>
<dbReference type="KEGG" id="cwa:CwatDRAFT_1613"/>
<comment type="similarity">
    <text evidence="1 2">Belongs to the peptidase S8 family.</text>
</comment>
<evidence type="ECO:0000256" key="1">
    <source>
        <dbReference type="ARBA" id="ARBA00011073"/>
    </source>
</evidence>
<dbReference type="SUPFAM" id="SSF52743">
    <property type="entry name" value="Subtilisin-like"/>
    <property type="match status" value="1"/>
</dbReference>
<evidence type="ECO:0000256" key="2">
    <source>
        <dbReference type="PROSITE-ProRule" id="PRU01240"/>
    </source>
</evidence>
<dbReference type="AlphaFoldDB" id="Q4BY18"/>
<reference evidence="4" key="1">
    <citation type="submission" date="2004-02" db="EMBL/GenBank/DDBJ databases">
        <authorList>
            <consortium name="DOE Joint Genome Institute"/>
        </authorList>
    </citation>
    <scope>NUCLEOTIDE SEQUENCE [LARGE SCALE GENOMIC DNA]</scope>
    <source>
        <strain evidence="4">WH 8501</strain>
    </source>
</reference>
<dbReference type="InterPro" id="IPR036852">
    <property type="entry name" value="Peptidase_S8/S53_dom_sf"/>
</dbReference>
<dbReference type="GO" id="GO:0004252">
    <property type="term" value="F:serine-type endopeptidase activity"/>
    <property type="evidence" value="ECO:0007669"/>
    <property type="project" value="InterPro"/>
</dbReference>
<feature type="domain" description="Peptidase S8/S53" evidence="3">
    <location>
        <begin position="19"/>
        <end position="125"/>
    </location>
</feature>
<evidence type="ECO:0000259" key="3">
    <source>
        <dbReference type="Pfam" id="PF00082"/>
    </source>
</evidence>
<dbReference type="Proteomes" id="UP000003922">
    <property type="component" value="Unassembled WGS sequence"/>
</dbReference>
<dbReference type="PANTHER" id="PTHR43399:SF4">
    <property type="entry name" value="CELL WALL-ASSOCIATED PROTEASE"/>
    <property type="match status" value="1"/>
</dbReference>
<name>Q4BY18_CROWT</name>
<keyword evidence="5" id="KW-1185">Reference proteome</keyword>
<comment type="caution">
    <text evidence="4">The sequence shown here is derived from an EMBL/GenBank/DDBJ whole genome shotgun (WGS) entry which is preliminary data.</text>
</comment>